<proteinExistence type="predicted"/>
<dbReference type="Proteomes" id="UP000281810">
    <property type="component" value="Chromosome"/>
</dbReference>
<gene>
    <name evidence="1" type="ORF">EIB74_15070</name>
</gene>
<accession>A0A3G8Y8F5</accession>
<protein>
    <recommendedName>
        <fullName evidence="3">Lipoprotein</fullName>
    </recommendedName>
</protein>
<dbReference type="AlphaFoldDB" id="A0A3G8Y8F5"/>
<dbReference type="PROSITE" id="PS51257">
    <property type="entry name" value="PROKAR_LIPOPROTEIN"/>
    <property type="match status" value="1"/>
</dbReference>
<evidence type="ECO:0000313" key="1">
    <source>
        <dbReference type="EMBL" id="AZI41193.1"/>
    </source>
</evidence>
<organism evidence="1 2">
    <name type="scientific">Epilithonimonas vandammei</name>
    <dbReference type="NCBI Taxonomy" id="2487072"/>
    <lineage>
        <taxon>Bacteria</taxon>
        <taxon>Pseudomonadati</taxon>
        <taxon>Bacteroidota</taxon>
        <taxon>Flavobacteriia</taxon>
        <taxon>Flavobacteriales</taxon>
        <taxon>Weeksellaceae</taxon>
        <taxon>Chryseobacterium group</taxon>
        <taxon>Epilithonimonas</taxon>
    </lineage>
</organism>
<keyword evidence="2" id="KW-1185">Reference proteome</keyword>
<name>A0A3G8Y8F5_9FLAO</name>
<dbReference type="OrthoDB" id="634553at2"/>
<dbReference type="EMBL" id="CP034161">
    <property type="protein sequence ID" value="AZI41193.1"/>
    <property type="molecule type" value="Genomic_DNA"/>
</dbReference>
<evidence type="ECO:0000313" key="2">
    <source>
        <dbReference type="Proteomes" id="UP000281810"/>
    </source>
</evidence>
<reference evidence="2" key="1">
    <citation type="submission" date="2018-11" db="EMBL/GenBank/DDBJ databases">
        <title>Proposal to divide the Flavobacteriaceae and reorganize its genera based on Amino Acid Identity values calculated from whole genome sequences.</title>
        <authorList>
            <person name="Nicholson A.C."/>
            <person name="Gulvik C.A."/>
            <person name="Whitney A.M."/>
            <person name="Humrighouse B.W."/>
            <person name="Bell M."/>
            <person name="Holmes B."/>
            <person name="Steigerwalt A.B."/>
            <person name="Villarma A."/>
            <person name="Sheth M."/>
            <person name="Batra D."/>
            <person name="Pryor J."/>
            <person name="Bernardet J.-F."/>
            <person name="Hugo C."/>
            <person name="Kampfer P."/>
            <person name="Newman J.D."/>
            <person name="McQuiston J.R."/>
        </authorList>
    </citation>
    <scope>NUCLEOTIDE SEQUENCE [LARGE SCALE GENOMIC DNA]</scope>
    <source>
        <strain evidence="2">F5649</strain>
    </source>
</reference>
<sequence>MKRIISIFILILFFSCNKHGQHAHGFYFWKSKLSLKDSEKNILEKSTVTNLYVRFFDVDKIGDKFQPIGVISKSENFSSSKLIVPVIFITNRTFLYIKDSEVDFLAKSIHELIVRKTKELNFRDISEIQIDCDWTAGTKDDYFRFLEKLKGLSHKEITSTLRLHQVKDKSKMGIPPVSKVYLMCYSTSSPLENSDKNSILDIETLKNYLSDVENYPIKKINIALPIYSWGIVTNHLGKHKLINAIAAKDLNHKDLEKISNNEAVVKKDGFFFGYYLNKGFKIKVEQIPEKTLDEAVVFLNQKIPKFNIIYYQLDERFIKNRKFAL</sequence>
<evidence type="ECO:0008006" key="3">
    <source>
        <dbReference type="Google" id="ProtNLM"/>
    </source>
</evidence>
<dbReference type="RefSeq" id="WP_124804070.1">
    <property type="nucleotide sequence ID" value="NZ_CP034161.1"/>
</dbReference>